<keyword evidence="3" id="KW-1185">Reference proteome</keyword>
<dbReference type="Proteomes" id="UP000199092">
    <property type="component" value="Chromosome I"/>
</dbReference>
<protein>
    <submittedName>
        <fullName evidence="2">Uncharacterized protein</fullName>
    </submittedName>
</protein>
<feature type="compositionally biased region" description="Low complexity" evidence="1">
    <location>
        <begin position="61"/>
        <end position="84"/>
    </location>
</feature>
<reference evidence="2 3" key="1">
    <citation type="submission" date="2016-10" db="EMBL/GenBank/DDBJ databases">
        <authorList>
            <person name="de Groot N.N."/>
        </authorList>
    </citation>
    <scope>NUCLEOTIDE SEQUENCE [LARGE SCALE GENOMIC DNA]</scope>
    <source>
        <strain evidence="2 3">DSM 21741</strain>
    </source>
</reference>
<feature type="region of interest" description="Disordered" evidence="1">
    <location>
        <begin position="18"/>
        <end position="84"/>
    </location>
</feature>
<dbReference type="RefSeq" id="WP_091409090.1">
    <property type="nucleotide sequence ID" value="NZ_LT629749.1"/>
</dbReference>
<evidence type="ECO:0000256" key="1">
    <source>
        <dbReference type="SAM" id="MobiDB-lite"/>
    </source>
</evidence>
<sequence length="84" mass="8851">MSFGEIFPPGLRHLREEKDRQKMLVSKPTPGGGSPFGIDLEAGVAKITVRRPAPDPEPTDAELPADAAEPADPTGPADAAEQHP</sequence>
<organism evidence="2 3">
    <name type="scientific">Friedmanniella luteola</name>
    <dbReference type="NCBI Taxonomy" id="546871"/>
    <lineage>
        <taxon>Bacteria</taxon>
        <taxon>Bacillati</taxon>
        <taxon>Actinomycetota</taxon>
        <taxon>Actinomycetes</taxon>
        <taxon>Propionibacteriales</taxon>
        <taxon>Nocardioidaceae</taxon>
        <taxon>Friedmanniella</taxon>
    </lineage>
</organism>
<dbReference type="Pfam" id="PF19690">
    <property type="entry name" value="DUF6191"/>
    <property type="match status" value="1"/>
</dbReference>
<evidence type="ECO:0000313" key="3">
    <source>
        <dbReference type="Proteomes" id="UP000199092"/>
    </source>
</evidence>
<accession>A0A1H1LI51</accession>
<evidence type="ECO:0000313" key="2">
    <source>
        <dbReference type="EMBL" id="SDR73705.1"/>
    </source>
</evidence>
<dbReference type="STRING" id="546871.SAMN04488543_0266"/>
<dbReference type="InterPro" id="IPR045684">
    <property type="entry name" value="DUF6191"/>
</dbReference>
<dbReference type="AlphaFoldDB" id="A0A1H1LI51"/>
<gene>
    <name evidence="2" type="ORF">SAMN04488543_0266</name>
</gene>
<dbReference type="OrthoDB" id="3733514at2"/>
<dbReference type="EMBL" id="LT629749">
    <property type="protein sequence ID" value="SDR73705.1"/>
    <property type="molecule type" value="Genomic_DNA"/>
</dbReference>
<proteinExistence type="predicted"/>
<name>A0A1H1LI51_9ACTN</name>